<feature type="transmembrane region" description="Helical" evidence="6">
    <location>
        <begin position="7"/>
        <end position="31"/>
    </location>
</feature>
<keyword evidence="5 6" id="KW-0472">Membrane</keyword>
<evidence type="ECO:0000256" key="5">
    <source>
        <dbReference type="ARBA" id="ARBA00023136"/>
    </source>
</evidence>
<dbReference type="RefSeq" id="WP_002944364.1">
    <property type="nucleotide sequence ID" value="NZ_CP012543.1"/>
</dbReference>
<feature type="transmembrane region" description="Helical" evidence="6">
    <location>
        <begin position="788"/>
        <end position="804"/>
    </location>
</feature>
<reference evidence="9 10" key="1">
    <citation type="submission" date="2016-07" db="EMBL/GenBank/DDBJ databases">
        <title>Comparative genomics of the Campylobacter concisus group.</title>
        <authorList>
            <person name="Miller W.G."/>
            <person name="Yee E."/>
            <person name="Chapman M.H."/>
            <person name="Huynh S."/>
            <person name="Bono J.L."/>
            <person name="On S.L.W."/>
            <person name="StLeger J."/>
            <person name="Foster G."/>
            <person name="Parker C.T."/>
        </authorList>
    </citation>
    <scope>NUCLEOTIDE SEQUENCE [LARGE SCALE GENOMIC DNA]</scope>
    <source>
        <strain evidence="9 10">ATCC 33238</strain>
    </source>
</reference>
<feature type="transmembrane region" description="Helical" evidence="6">
    <location>
        <begin position="43"/>
        <end position="66"/>
    </location>
</feature>
<gene>
    <name evidence="9" type="primary">ccsBA</name>
    <name evidence="9" type="ORF">CRECT_0680</name>
</gene>
<protein>
    <submittedName>
        <fullName evidence="9">Cytochrome c biogenesis protein</fullName>
    </submittedName>
</protein>
<feature type="transmembrane region" description="Helical" evidence="6">
    <location>
        <begin position="933"/>
        <end position="951"/>
    </location>
</feature>
<evidence type="ECO:0000313" key="10">
    <source>
        <dbReference type="Proteomes" id="UP000502377"/>
    </source>
</evidence>
<dbReference type="Pfam" id="PF01578">
    <property type="entry name" value="Cytochrom_C_asm"/>
    <property type="match status" value="1"/>
</dbReference>
<evidence type="ECO:0000259" key="7">
    <source>
        <dbReference type="Pfam" id="PF01578"/>
    </source>
</evidence>
<evidence type="ECO:0000256" key="6">
    <source>
        <dbReference type="SAM" id="Phobius"/>
    </source>
</evidence>
<proteinExistence type="predicted"/>
<name>A0A6G5QLL1_CAMRE</name>
<sequence length="1025" mass="116110">MSEIKSLFFSMTSAVVLLVIFAIGSGAATIIESYYDTKSAWAAVYGASWFALVQVLLGINLVYNIFRYNLFRNEKLPVLIFHLSFLFMLLGAAMTRYMGFEGTIHIRENETSNAVFESIARIEIAAEKDGQIYSNSIPKQITSLGSNDFNLPLEIDGKKANLSFEGYYKKAQTEYYEADKGDPLVRLTVSSSDSKEEISLQAGETREVGGVSFAFDAQPLLENFVKIELKDGKFYINSNRNIEYFTMTTNEKGEYPKDKEIEFLPMQLYTVTDINFVPKSLLTKAAKRVVSKNGEFDALVANLTFEGQTQQLMLYENSYIPAKARIDGVLFNVYWGAKMVELPFSLKLNDFELKRYPGSNSPMSYSSDIIVEDARSKDYPYKIYMNHVLDHDGYRFFQSSYDQDELGTVLSVNRDPGKIPTYVGYFLLGLGLFFNIVNPRSRFRKLSKMINEDAVKKVAGFALVTCLTAFAPSKTYALDNARNIDVNHAKELSTLIIQSADGRMKPFDTVAREILNKIHRSDTLDGLNANQAILSMMVNAPYWREVPIIYVSNKELKKLIGIDEKAKYASFNDFFSSEENGKSVYKLAKFAEAANRKMPGERGTFDKDLQKVDERLNILYMVFVGEVFTMFPKMDDPNNAWYAPASAMMYFPKNESEPIGRMLRDYFAGVAEASENNNWRRANQALAEIKTYQQEHGKAVIPTEKRVEMELFFNEYKIFESLTPIYLLAGFGLLCFVFAKMARPKFNIKWLFSIVYGVNILAFLLHTFGIGVRWYIAEHAPWSNAYESMIYIAWALSLSGIVFSRQSPIAMALTSILAGVTLFVAHLSWMDPQITTLVPVLQSYWLTIHVSVITASYGFLGLCSLLGMFTLVLFALQGGKEHKEISRNILEATRINEMAMILGLSLLTMGNFLGGVWANESWGRYWGWDSKETWALVSILVYAAVLHIRFVPKLNSQYAFAVTSMFAYWSIIMTYFGVNFYLSGMHSYAAGEPIPVPTFVWMGAILMILIAVLAYFRKPAKTVKL</sequence>
<feature type="transmembrane region" description="Helical" evidence="6">
    <location>
        <begin position="850"/>
        <end position="876"/>
    </location>
</feature>
<dbReference type="GO" id="GO:0020037">
    <property type="term" value="F:heme binding"/>
    <property type="evidence" value="ECO:0007669"/>
    <property type="project" value="InterPro"/>
</dbReference>
<keyword evidence="2 6" id="KW-0812">Transmembrane</keyword>
<dbReference type="PANTHER" id="PTHR30071:SF1">
    <property type="entry name" value="CYTOCHROME B_B6 PROTEIN-RELATED"/>
    <property type="match status" value="1"/>
</dbReference>
<keyword evidence="4 6" id="KW-1133">Transmembrane helix</keyword>
<feature type="transmembrane region" description="Helical" evidence="6">
    <location>
        <begin position="78"/>
        <end position="99"/>
    </location>
</feature>
<dbReference type="KEGG" id="crx:CRECT_0680"/>
<feature type="domain" description="ResB-like" evidence="8">
    <location>
        <begin position="317"/>
        <end position="405"/>
    </location>
</feature>
<dbReference type="InterPro" id="IPR002541">
    <property type="entry name" value="Cyt_c_assembly"/>
</dbReference>
<keyword evidence="3" id="KW-0201">Cytochrome c-type biogenesis</keyword>
<comment type="subcellular location">
    <subcellularLocation>
        <location evidence="1">Membrane</location>
        <topology evidence="1">Multi-pass membrane protein</topology>
    </subcellularLocation>
</comment>
<feature type="transmembrane region" description="Helical" evidence="6">
    <location>
        <begin position="751"/>
        <end position="776"/>
    </location>
</feature>
<evidence type="ECO:0000256" key="1">
    <source>
        <dbReference type="ARBA" id="ARBA00004141"/>
    </source>
</evidence>
<dbReference type="Pfam" id="PF05140">
    <property type="entry name" value="ResB"/>
    <property type="match status" value="1"/>
</dbReference>
<feature type="transmembrane region" description="Helical" evidence="6">
    <location>
        <begin position="998"/>
        <end position="1016"/>
    </location>
</feature>
<evidence type="ECO:0000256" key="2">
    <source>
        <dbReference type="ARBA" id="ARBA00022692"/>
    </source>
</evidence>
<feature type="domain" description="Cytochrome c assembly protein" evidence="7">
    <location>
        <begin position="782"/>
        <end position="986"/>
    </location>
</feature>
<dbReference type="InterPro" id="IPR045062">
    <property type="entry name" value="Cyt_c_biogenesis_CcsA/CcmC"/>
</dbReference>
<dbReference type="AlphaFoldDB" id="A0A6G5QLL1"/>
<feature type="transmembrane region" description="Helical" evidence="6">
    <location>
        <begin position="958"/>
        <end position="978"/>
    </location>
</feature>
<dbReference type="PANTHER" id="PTHR30071">
    <property type="entry name" value="HEME EXPORTER PROTEIN C"/>
    <property type="match status" value="1"/>
</dbReference>
<organism evidence="9 10">
    <name type="scientific">Campylobacter rectus</name>
    <name type="common">Wolinella recta</name>
    <dbReference type="NCBI Taxonomy" id="203"/>
    <lineage>
        <taxon>Bacteria</taxon>
        <taxon>Pseudomonadati</taxon>
        <taxon>Campylobacterota</taxon>
        <taxon>Epsilonproteobacteria</taxon>
        <taxon>Campylobacterales</taxon>
        <taxon>Campylobacteraceae</taxon>
        <taxon>Campylobacter</taxon>
    </lineage>
</organism>
<dbReference type="InterPro" id="IPR007816">
    <property type="entry name" value="ResB-like_domain"/>
</dbReference>
<dbReference type="GO" id="GO:0005886">
    <property type="term" value="C:plasma membrane"/>
    <property type="evidence" value="ECO:0007669"/>
    <property type="project" value="TreeGrafter"/>
</dbReference>
<dbReference type="Proteomes" id="UP000502377">
    <property type="component" value="Chromosome"/>
</dbReference>
<feature type="transmembrane region" description="Helical" evidence="6">
    <location>
        <begin position="897"/>
        <end position="918"/>
    </location>
</feature>
<accession>A0A6G5QLL1</accession>
<dbReference type="EMBL" id="CP012543">
    <property type="protein sequence ID" value="QCD46366.1"/>
    <property type="molecule type" value="Genomic_DNA"/>
</dbReference>
<evidence type="ECO:0000259" key="8">
    <source>
        <dbReference type="Pfam" id="PF05140"/>
    </source>
</evidence>
<feature type="transmembrane region" description="Helical" evidence="6">
    <location>
        <begin position="811"/>
        <end position="830"/>
    </location>
</feature>
<dbReference type="GO" id="GO:0017004">
    <property type="term" value="P:cytochrome complex assembly"/>
    <property type="evidence" value="ECO:0007669"/>
    <property type="project" value="UniProtKB-KW"/>
</dbReference>
<evidence type="ECO:0000313" key="9">
    <source>
        <dbReference type="EMBL" id="QCD46366.1"/>
    </source>
</evidence>
<feature type="transmembrane region" description="Helical" evidence="6">
    <location>
        <begin position="721"/>
        <end position="739"/>
    </location>
</feature>
<evidence type="ECO:0000256" key="3">
    <source>
        <dbReference type="ARBA" id="ARBA00022748"/>
    </source>
</evidence>
<evidence type="ECO:0000256" key="4">
    <source>
        <dbReference type="ARBA" id="ARBA00022989"/>
    </source>
</evidence>